<organism evidence="1 2">
    <name type="scientific">Eubacterium ruminantium</name>
    <dbReference type="NCBI Taxonomy" id="42322"/>
    <lineage>
        <taxon>Bacteria</taxon>
        <taxon>Bacillati</taxon>
        <taxon>Bacillota</taxon>
        <taxon>Clostridia</taxon>
        <taxon>Eubacteriales</taxon>
        <taxon>Eubacteriaceae</taxon>
        <taxon>Eubacterium</taxon>
    </lineage>
</organism>
<keyword evidence="2" id="KW-1185">Reference proteome</keyword>
<dbReference type="EMBL" id="FUXA01000004">
    <property type="protein sequence ID" value="SJZ45674.1"/>
    <property type="molecule type" value="Genomic_DNA"/>
</dbReference>
<sequence>MSLRLTEFDENPLTIGNRYIIDLRSLYHKYSLNFDVDKYAIRQFSFAYKKGDNAEILNAMNESQQKLMPFVLDFFEMTKTLEDIYKLAYSVLWELQRDVAVLTQKADELLDYREKVFPEERKTFLTVMDEFVKNNPFMRPLAERKKAENIEIYNNVNKWLADRKVGGAEYESYMKQANETKNENMKEIYEKRGFVDYTKISIR</sequence>
<gene>
    <name evidence="1" type="ORF">SAMN02745110_00561</name>
</gene>
<proteinExistence type="predicted"/>
<dbReference type="Proteomes" id="UP000189857">
    <property type="component" value="Unassembled WGS sequence"/>
</dbReference>
<protein>
    <submittedName>
        <fullName evidence="1">Uncharacterized protein</fullName>
    </submittedName>
</protein>
<evidence type="ECO:0000313" key="1">
    <source>
        <dbReference type="EMBL" id="SJZ45674.1"/>
    </source>
</evidence>
<reference evidence="1 2" key="1">
    <citation type="submission" date="2017-02" db="EMBL/GenBank/DDBJ databases">
        <authorList>
            <person name="Peterson S.W."/>
        </authorList>
    </citation>
    <scope>NUCLEOTIDE SEQUENCE [LARGE SCALE GENOMIC DNA]</scope>
    <source>
        <strain evidence="1 2">ATCC 17233</strain>
    </source>
</reference>
<accession>A0A1T4KTA1</accession>
<evidence type="ECO:0000313" key="2">
    <source>
        <dbReference type="Proteomes" id="UP000189857"/>
    </source>
</evidence>
<dbReference type="AlphaFoldDB" id="A0A1T4KTA1"/>
<dbReference type="RefSeq" id="WP_078786222.1">
    <property type="nucleotide sequence ID" value="NZ_FMTO01000003.1"/>
</dbReference>
<name>A0A1T4KTA1_9FIRM</name>